<reference evidence="3 4" key="2">
    <citation type="journal article" date="2019" name="Science, e1252229">
        <title>Invertible promoters mediate bacterial phase variation, antibiotic resistance, and host adaptation in the gut.</title>
        <authorList>
            <person name="Jiang X."/>
            <person name="Hall A.B."/>
            <person name="Arthur T.D."/>
            <person name="Plichta D.R."/>
            <person name="Covington C.T."/>
            <person name="Poyet M."/>
            <person name="Crothers J."/>
            <person name="Moses P.L."/>
            <person name="Tolonen A.C."/>
            <person name="Vlamakis H."/>
            <person name="Alm E.J."/>
            <person name="Xavier R.J."/>
        </authorList>
    </citation>
    <scope>NUCLEOTIDE SEQUENCE [LARGE SCALE GENOMIC DNA]</scope>
    <source>
        <strain evidence="3">Bj_0095</strain>
        <strain evidence="4">bj_0095</strain>
    </source>
</reference>
<reference evidence="2 5" key="1">
    <citation type="journal article" date="2019" name="Nat. Med.">
        <title>A library of human gut bacterial isolates paired with longitudinal multiomics data enables mechanistic microbiome research.</title>
        <authorList>
            <person name="Poyet M."/>
            <person name="Groussin M."/>
            <person name="Gibbons S.M."/>
            <person name="Avila-Pacheco J."/>
            <person name="Jiang X."/>
            <person name="Kearney S.M."/>
            <person name="Perrotta A.R."/>
            <person name="Berdy B."/>
            <person name="Zhao S."/>
            <person name="Lieberman T.D."/>
            <person name="Swanson P.K."/>
            <person name="Smith M."/>
            <person name="Roesemann S."/>
            <person name="Alexander J.E."/>
            <person name="Rich S.A."/>
            <person name="Livny J."/>
            <person name="Vlamakis H."/>
            <person name="Clish C."/>
            <person name="Bullock K."/>
            <person name="Deik A."/>
            <person name="Scott J."/>
            <person name="Pierce K.A."/>
            <person name="Xavier R.J."/>
            <person name="Alm E.J."/>
        </authorList>
    </citation>
    <scope>NUCLEOTIDE SEQUENCE [LARGE SCALE GENOMIC DNA]</scope>
    <source>
        <strain evidence="2 5">BIOML-A1</strain>
    </source>
</reference>
<dbReference type="RefSeq" id="WP_130088976.1">
    <property type="nucleotide sequence ID" value="NZ_RCXL01000012.1"/>
</dbReference>
<dbReference type="Proteomes" id="UP000335496">
    <property type="component" value="Unassembled WGS sequence"/>
</dbReference>
<dbReference type="PANTHER" id="PTHR39196:SF1">
    <property type="entry name" value="PRIMOSOME, DNAD SUBUNIT"/>
    <property type="match status" value="1"/>
</dbReference>
<evidence type="ECO:0000313" key="5">
    <source>
        <dbReference type="Proteomes" id="UP000335496"/>
    </source>
</evidence>
<organism evidence="3 4">
    <name type="scientific">Bacteroides eggerthii</name>
    <dbReference type="NCBI Taxonomy" id="28111"/>
    <lineage>
        <taxon>Bacteria</taxon>
        <taxon>Pseudomonadati</taxon>
        <taxon>Bacteroidota</taxon>
        <taxon>Bacteroidia</taxon>
        <taxon>Bacteroidales</taxon>
        <taxon>Bacteroidaceae</taxon>
        <taxon>Bacteroides</taxon>
    </lineage>
</organism>
<evidence type="ECO:0000313" key="4">
    <source>
        <dbReference type="Proteomes" id="UP000291917"/>
    </source>
</evidence>
<dbReference type="InterPro" id="IPR025400">
    <property type="entry name" value="Lin1244/Lin1753-like_N"/>
</dbReference>
<accession>A0A4Q5H0A6</accession>
<dbReference type="PANTHER" id="PTHR39196">
    <property type="entry name" value="PRIMOSOME, DNAD SUBUNIT"/>
    <property type="match status" value="1"/>
</dbReference>
<evidence type="ECO:0000313" key="3">
    <source>
        <dbReference type="EMBL" id="RYT73883.1"/>
    </source>
</evidence>
<proteinExistence type="predicted"/>
<sequence length="146" mass="16905">MNTLSFTDGTNHSLSKTLQGKCTTRPYYEISTSQFSDMKIRRLMRKYGFGGYSIYRYLVNEALHQGDYFLPWCEDTARKTASYWNTSLEDVTRIVKGCIQVGLFNGGLYRKYRVLTSEDIQQNYLKTCCMLSRLPDISEELELAVS</sequence>
<evidence type="ECO:0000259" key="1">
    <source>
        <dbReference type="Pfam" id="PF14297"/>
    </source>
</evidence>
<comment type="caution">
    <text evidence="3">The sequence shown here is derived from an EMBL/GenBank/DDBJ whole genome shotgun (WGS) entry which is preliminary data.</text>
</comment>
<dbReference type="EMBL" id="RCXL01000012">
    <property type="protein sequence ID" value="RYT73883.1"/>
    <property type="molecule type" value="Genomic_DNA"/>
</dbReference>
<name>A0A4Q5H0A6_9BACE</name>
<dbReference type="Proteomes" id="UP000291917">
    <property type="component" value="Unassembled WGS sequence"/>
</dbReference>
<dbReference type="Pfam" id="PF14297">
    <property type="entry name" value="Lin1244_N"/>
    <property type="match status" value="1"/>
</dbReference>
<gene>
    <name evidence="3" type="ORF">EAJ03_09245</name>
    <name evidence="2" type="ORF">F2Z23_09805</name>
</gene>
<feature type="domain" description="Lin1244/Lin1753-like N-terminal" evidence="1">
    <location>
        <begin position="27"/>
        <end position="120"/>
    </location>
</feature>
<evidence type="ECO:0000313" key="2">
    <source>
        <dbReference type="EMBL" id="KAA5273880.1"/>
    </source>
</evidence>
<dbReference type="AlphaFoldDB" id="A0A4Q5H0A6"/>
<keyword evidence="5" id="KW-1185">Reference proteome</keyword>
<dbReference type="EMBL" id="VVZX01000011">
    <property type="protein sequence ID" value="KAA5273880.1"/>
    <property type="molecule type" value="Genomic_DNA"/>
</dbReference>
<protein>
    <submittedName>
        <fullName evidence="3">DUF4373 domain-containing protein</fullName>
    </submittedName>
</protein>